<gene>
    <name evidence="2" type="ORF">BLS_006449</name>
    <name evidence="3" type="ORF">EG327_008784</name>
    <name evidence="4" type="ORF">EG328_001419</name>
</gene>
<sequence>MAERSSTSAVPMPQTPQAKPPPNLLTIPREIRQKILHYSFCDSIDADIRFYFNICLVFRISDKCENDDLYNFASDTINSGPSPYTHDWAHTLDRIHPTISEELGFVVEKVLDELEFEAFNHPVGGWRRQMVGEDAITKRGRWQWSCMVPWRVRQCLMMHIVGGMMLMNLFESDWDTEMS</sequence>
<evidence type="ECO:0000313" key="4">
    <source>
        <dbReference type="EMBL" id="KAE9978509.1"/>
    </source>
</evidence>
<dbReference type="Proteomes" id="UP000447873">
    <property type="component" value="Unassembled WGS sequence"/>
</dbReference>
<reference evidence="3 6" key="1">
    <citation type="submission" date="2019-07" db="EMBL/GenBank/DDBJ databases">
        <title>Venturia inaequalis Genome Resource.</title>
        <authorList>
            <person name="Lichtner F.J."/>
        </authorList>
    </citation>
    <scope>NUCLEOTIDE SEQUENCE [LARGE SCALE GENOMIC DNA]</scope>
    <source>
        <strain evidence="4 5">120213</strain>
        <strain evidence="2">Bline_iso_100314</strain>
        <strain evidence="3 6">DMI_063113</strain>
    </source>
</reference>
<dbReference type="Proteomes" id="UP000490939">
    <property type="component" value="Unassembled WGS sequence"/>
</dbReference>
<evidence type="ECO:0000256" key="1">
    <source>
        <dbReference type="SAM" id="MobiDB-lite"/>
    </source>
</evidence>
<comment type="caution">
    <text evidence="3">The sequence shown here is derived from an EMBL/GenBank/DDBJ whole genome shotgun (WGS) entry which is preliminary data.</text>
</comment>
<accession>A0A8H3URN2</accession>
<dbReference type="AlphaFoldDB" id="A0A8H3URN2"/>
<organism evidence="3 6">
    <name type="scientific">Venturia inaequalis</name>
    <name type="common">Apple scab fungus</name>
    <dbReference type="NCBI Taxonomy" id="5025"/>
    <lineage>
        <taxon>Eukaryota</taxon>
        <taxon>Fungi</taxon>
        <taxon>Dikarya</taxon>
        <taxon>Ascomycota</taxon>
        <taxon>Pezizomycotina</taxon>
        <taxon>Dothideomycetes</taxon>
        <taxon>Pleosporomycetidae</taxon>
        <taxon>Venturiales</taxon>
        <taxon>Venturiaceae</taxon>
        <taxon>Venturia</taxon>
    </lineage>
</organism>
<keyword evidence="6" id="KW-1185">Reference proteome</keyword>
<evidence type="ECO:0000313" key="2">
    <source>
        <dbReference type="EMBL" id="KAE9967303.1"/>
    </source>
</evidence>
<dbReference type="EMBL" id="WNWS01000134">
    <property type="protein sequence ID" value="KAE9978509.1"/>
    <property type="molecule type" value="Genomic_DNA"/>
</dbReference>
<name>A0A8H3URN2_VENIN</name>
<evidence type="ECO:0000313" key="3">
    <source>
        <dbReference type="EMBL" id="KAE9974413.1"/>
    </source>
</evidence>
<dbReference type="EMBL" id="WNWQ01000476">
    <property type="protein sequence ID" value="KAE9967303.1"/>
    <property type="molecule type" value="Genomic_DNA"/>
</dbReference>
<dbReference type="Proteomes" id="UP000433883">
    <property type="component" value="Unassembled WGS sequence"/>
</dbReference>
<proteinExistence type="predicted"/>
<feature type="region of interest" description="Disordered" evidence="1">
    <location>
        <begin position="1"/>
        <end position="24"/>
    </location>
</feature>
<dbReference type="OrthoDB" id="10411596at2759"/>
<dbReference type="EMBL" id="WNWR01000560">
    <property type="protein sequence ID" value="KAE9974413.1"/>
    <property type="molecule type" value="Genomic_DNA"/>
</dbReference>
<evidence type="ECO:0000313" key="5">
    <source>
        <dbReference type="Proteomes" id="UP000447873"/>
    </source>
</evidence>
<evidence type="ECO:0000313" key="6">
    <source>
        <dbReference type="Proteomes" id="UP000490939"/>
    </source>
</evidence>
<protein>
    <submittedName>
        <fullName evidence="3">Uncharacterized protein</fullName>
    </submittedName>
</protein>